<evidence type="ECO:0000313" key="2">
    <source>
        <dbReference type="Proteomes" id="UP001064048"/>
    </source>
</evidence>
<gene>
    <name evidence="1" type="ORF">MSG28_009427</name>
</gene>
<name>A0ACC0KYE1_CHOFU</name>
<comment type="caution">
    <text evidence="1">The sequence shown here is derived from an EMBL/GenBank/DDBJ whole genome shotgun (WGS) entry which is preliminary data.</text>
</comment>
<reference evidence="1 2" key="1">
    <citation type="journal article" date="2022" name="Genome Biol. Evol.">
        <title>The Spruce Budworm Genome: Reconstructing the Evolutionary History of Antifreeze Proteins.</title>
        <authorList>
            <person name="Beliveau C."/>
            <person name="Gagne P."/>
            <person name="Picq S."/>
            <person name="Vernygora O."/>
            <person name="Keeling C.I."/>
            <person name="Pinkney K."/>
            <person name="Doucet D."/>
            <person name="Wen F."/>
            <person name="Johnston J.S."/>
            <person name="Maaroufi H."/>
            <person name="Boyle B."/>
            <person name="Laroche J."/>
            <person name="Dewar K."/>
            <person name="Juretic N."/>
            <person name="Blackburn G."/>
            <person name="Nisole A."/>
            <person name="Brunet B."/>
            <person name="Brandao M."/>
            <person name="Lumley L."/>
            <person name="Duan J."/>
            <person name="Quan G."/>
            <person name="Lucarotti C.J."/>
            <person name="Roe A.D."/>
            <person name="Sperling F.A.H."/>
            <person name="Levesque R.C."/>
            <person name="Cusson M."/>
        </authorList>
    </citation>
    <scope>NUCLEOTIDE SEQUENCE [LARGE SCALE GENOMIC DNA]</scope>
    <source>
        <strain evidence="1">Glfc:IPQL:Cfum</strain>
    </source>
</reference>
<protein>
    <submittedName>
        <fullName evidence="1">Uncharacterized protein</fullName>
    </submittedName>
</protein>
<keyword evidence="2" id="KW-1185">Reference proteome</keyword>
<organism evidence="1 2">
    <name type="scientific">Choristoneura fumiferana</name>
    <name type="common">Spruce budworm moth</name>
    <name type="synonym">Archips fumiferana</name>
    <dbReference type="NCBI Taxonomy" id="7141"/>
    <lineage>
        <taxon>Eukaryota</taxon>
        <taxon>Metazoa</taxon>
        <taxon>Ecdysozoa</taxon>
        <taxon>Arthropoda</taxon>
        <taxon>Hexapoda</taxon>
        <taxon>Insecta</taxon>
        <taxon>Pterygota</taxon>
        <taxon>Neoptera</taxon>
        <taxon>Endopterygota</taxon>
        <taxon>Lepidoptera</taxon>
        <taxon>Glossata</taxon>
        <taxon>Ditrysia</taxon>
        <taxon>Tortricoidea</taxon>
        <taxon>Tortricidae</taxon>
        <taxon>Tortricinae</taxon>
        <taxon>Choristoneura</taxon>
    </lineage>
</organism>
<proteinExistence type="predicted"/>
<dbReference type="EMBL" id="CM046115">
    <property type="protein sequence ID" value="KAI8441201.1"/>
    <property type="molecule type" value="Genomic_DNA"/>
</dbReference>
<dbReference type="Proteomes" id="UP001064048">
    <property type="component" value="Chromosome 15"/>
</dbReference>
<accession>A0ACC0KYE1</accession>
<evidence type="ECO:0000313" key="1">
    <source>
        <dbReference type="EMBL" id="KAI8441201.1"/>
    </source>
</evidence>
<sequence>MAFAINGDLEVTDSRRTSPSQSLALGTIGDKRDLSQHGMRQLTDDSDGQTEYRRTRMQATGFGSRRNCQVLLW</sequence>